<dbReference type="OrthoDB" id="5075075at2"/>
<dbReference type="RefSeq" id="WP_149618460.1">
    <property type="nucleotide sequence ID" value="NZ_VOBL01000001.1"/>
</dbReference>
<dbReference type="EMBL" id="VOBL01000001">
    <property type="protein sequence ID" value="KAA0979914.1"/>
    <property type="molecule type" value="Genomic_DNA"/>
</dbReference>
<proteinExistence type="predicted"/>
<dbReference type="Proteomes" id="UP000323856">
    <property type="component" value="Unassembled WGS sequence"/>
</dbReference>
<feature type="compositionally biased region" description="Polar residues" evidence="1">
    <location>
        <begin position="79"/>
        <end position="89"/>
    </location>
</feature>
<name>A0A5B0ELL7_9MICC</name>
<dbReference type="AlphaFoldDB" id="A0A5B0ELL7"/>
<gene>
    <name evidence="2" type="ORF">FQ154_01775</name>
</gene>
<evidence type="ECO:0000313" key="3">
    <source>
        <dbReference type="Proteomes" id="UP000323856"/>
    </source>
</evidence>
<reference evidence="2 3" key="1">
    <citation type="submission" date="2019-07" db="EMBL/GenBank/DDBJ databases">
        <title>Analysis of the biochemical properties, biological activity and biotechnological potential of siderophores and biosurfactants produced by Antarctic psychrotolerant bacteria.</title>
        <authorList>
            <person name="Styczynski M."/>
            <person name="Krucon T."/>
            <person name="Decewicz P."/>
            <person name="Dziewit L."/>
        </authorList>
    </citation>
    <scope>NUCLEOTIDE SEQUENCE [LARGE SCALE GENOMIC DNA]</scope>
    <source>
        <strain evidence="2 3">ANT_H27</strain>
    </source>
</reference>
<evidence type="ECO:0000256" key="1">
    <source>
        <dbReference type="SAM" id="MobiDB-lite"/>
    </source>
</evidence>
<feature type="region of interest" description="Disordered" evidence="1">
    <location>
        <begin position="68"/>
        <end position="110"/>
    </location>
</feature>
<organism evidence="2 3">
    <name type="scientific">Paeniglutamicibacter gangotriensis</name>
    <dbReference type="NCBI Taxonomy" id="254787"/>
    <lineage>
        <taxon>Bacteria</taxon>
        <taxon>Bacillati</taxon>
        <taxon>Actinomycetota</taxon>
        <taxon>Actinomycetes</taxon>
        <taxon>Micrococcales</taxon>
        <taxon>Micrococcaceae</taxon>
        <taxon>Paeniglutamicibacter</taxon>
    </lineage>
</organism>
<accession>A0A5B0ELL7</accession>
<protein>
    <submittedName>
        <fullName evidence="2">Uncharacterized protein</fullName>
    </submittedName>
</protein>
<comment type="caution">
    <text evidence="2">The sequence shown here is derived from an EMBL/GenBank/DDBJ whole genome shotgun (WGS) entry which is preliminary data.</text>
</comment>
<sequence>MNCGTLYGWEQHKAANTPACKFCKAAKEKHDAGTLVIAAPPQKRVAQCGTPSGAKKHRREHTEMCQPCRDAENGKSRNWKANKNGTTTLGRPVTKPCGTPAAAERHRKNDEPLDEACEAALIKYNAENYQRVKARKKAREAAKQAESLDVAA</sequence>
<evidence type="ECO:0000313" key="2">
    <source>
        <dbReference type="EMBL" id="KAA0979914.1"/>
    </source>
</evidence>